<reference evidence="9" key="1">
    <citation type="submission" date="2020-11" db="EMBL/GenBank/DDBJ databases">
        <authorList>
            <person name="Tran Van P."/>
        </authorList>
    </citation>
    <scope>NUCLEOTIDE SEQUENCE</scope>
</reference>
<keyword evidence="5 7" id="KW-0472">Membrane</keyword>
<feature type="transmembrane region" description="Helical" evidence="7">
    <location>
        <begin position="71"/>
        <end position="97"/>
    </location>
</feature>
<feature type="domain" description="ABC-2 type transporter transmembrane" evidence="8">
    <location>
        <begin position="5"/>
        <end position="123"/>
    </location>
</feature>
<dbReference type="GO" id="GO:0140359">
    <property type="term" value="F:ABC-type transporter activity"/>
    <property type="evidence" value="ECO:0007669"/>
    <property type="project" value="InterPro"/>
</dbReference>
<comment type="subcellular location">
    <subcellularLocation>
        <location evidence="1">Membrane</location>
        <topology evidence="1">Multi-pass membrane protein</topology>
    </subcellularLocation>
</comment>
<dbReference type="PANTHER" id="PTHR48041:SF139">
    <property type="entry name" value="PROTEIN SCARLET"/>
    <property type="match status" value="1"/>
</dbReference>
<proteinExistence type="predicted"/>
<evidence type="ECO:0000256" key="3">
    <source>
        <dbReference type="ARBA" id="ARBA00022692"/>
    </source>
</evidence>
<name>A0A7R9ARF1_TIMSH</name>
<dbReference type="Pfam" id="PF01061">
    <property type="entry name" value="ABC2_membrane"/>
    <property type="match status" value="1"/>
</dbReference>
<dbReference type="AlphaFoldDB" id="A0A7R9ARF1"/>
<accession>A0A7R9ARF1</accession>
<protein>
    <recommendedName>
        <fullName evidence="8">ABC-2 type transporter transmembrane domain-containing protein</fullName>
    </recommendedName>
</protein>
<keyword evidence="2" id="KW-0813">Transport</keyword>
<evidence type="ECO:0000259" key="8">
    <source>
        <dbReference type="Pfam" id="PF01061"/>
    </source>
</evidence>
<dbReference type="InterPro" id="IPR050352">
    <property type="entry name" value="ABCG_transporters"/>
</dbReference>
<feature type="transmembrane region" description="Helical" evidence="7">
    <location>
        <begin position="104"/>
        <end position="124"/>
    </location>
</feature>
<evidence type="ECO:0000313" key="9">
    <source>
        <dbReference type="EMBL" id="CAD7258304.1"/>
    </source>
</evidence>
<evidence type="ECO:0000256" key="1">
    <source>
        <dbReference type="ARBA" id="ARBA00004141"/>
    </source>
</evidence>
<gene>
    <name evidence="9" type="ORF">TSIB3V08_LOCUS2542</name>
</gene>
<keyword evidence="3 7" id="KW-0812">Transmembrane</keyword>
<sequence>MLHCVGLLISLPYLNLNSDEQTGIQNMQGLMYLIVTETIFTYTYSVFHTFPQEIPLLLREIGNGLYKPGPYYISKMIILIPRAILGPFIYTGLIFYIAGLQGGVTGFLVFCIPVISSAIAATAYDDSTGEETMLRLAAVLKDEENLGGRGSVMSASFESVSTASLLSVPLDFISVIFSGIFIQLGNLPPHLSWIRYTSTFYFGIEAISILQWEQILHIQCPDDPEIPCISSGIGYASSAALHQVQDDTYLNQNGMGRSRIGNWPIPFCLSNALSSPKQSGVLYPSPLLNCSTPQGLRSLAKHLSSWLLGTGCEAIPRSRSPSSRTPLNSQIPPTLHREGHSSPSTLATSLPFSGLREMTAATLTSKSLREKMTPAHMELSTSGDTKIESDTDGQGTFTLASKLTRTRKFKAEQKQT</sequence>
<dbReference type="EMBL" id="OC000782">
    <property type="protein sequence ID" value="CAD7258304.1"/>
    <property type="molecule type" value="Genomic_DNA"/>
</dbReference>
<organism evidence="9">
    <name type="scientific">Timema shepardi</name>
    <name type="common">Walking stick</name>
    <dbReference type="NCBI Taxonomy" id="629360"/>
    <lineage>
        <taxon>Eukaryota</taxon>
        <taxon>Metazoa</taxon>
        <taxon>Ecdysozoa</taxon>
        <taxon>Arthropoda</taxon>
        <taxon>Hexapoda</taxon>
        <taxon>Insecta</taxon>
        <taxon>Pterygota</taxon>
        <taxon>Neoptera</taxon>
        <taxon>Polyneoptera</taxon>
        <taxon>Phasmatodea</taxon>
        <taxon>Timematodea</taxon>
        <taxon>Timematoidea</taxon>
        <taxon>Timematidae</taxon>
        <taxon>Timema</taxon>
    </lineage>
</organism>
<evidence type="ECO:0000256" key="2">
    <source>
        <dbReference type="ARBA" id="ARBA00022448"/>
    </source>
</evidence>
<feature type="region of interest" description="Disordered" evidence="6">
    <location>
        <begin position="316"/>
        <end position="351"/>
    </location>
</feature>
<dbReference type="PANTHER" id="PTHR48041">
    <property type="entry name" value="ABC TRANSPORTER G FAMILY MEMBER 28"/>
    <property type="match status" value="1"/>
</dbReference>
<evidence type="ECO:0000256" key="4">
    <source>
        <dbReference type="ARBA" id="ARBA00022989"/>
    </source>
</evidence>
<dbReference type="GO" id="GO:0005886">
    <property type="term" value="C:plasma membrane"/>
    <property type="evidence" value="ECO:0007669"/>
    <property type="project" value="TreeGrafter"/>
</dbReference>
<evidence type="ECO:0000256" key="5">
    <source>
        <dbReference type="ARBA" id="ARBA00023136"/>
    </source>
</evidence>
<evidence type="ECO:0000256" key="7">
    <source>
        <dbReference type="SAM" id="Phobius"/>
    </source>
</evidence>
<feature type="transmembrane region" description="Helical" evidence="7">
    <location>
        <begin position="163"/>
        <end position="185"/>
    </location>
</feature>
<feature type="compositionally biased region" description="Low complexity" evidence="6">
    <location>
        <begin position="317"/>
        <end position="326"/>
    </location>
</feature>
<dbReference type="InterPro" id="IPR013525">
    <property type="entry name" value="ABC2_TM"/>
</dbReference>
<keyword evidence="4 7" id="KW-1133">Transmembrane helix</keyword>
<feature type="region of interest" description="Disordered" evidence="6">
    <location>
        <begin position="365"/>
        <end position="394"/>
    </location>
</feature>
<feature type="compositionally biased region" description="Polar residues" evidence="6">
    <location>
        <begin position="341"/>
        <end position="351"/>
    </location>
</feature>
<dbReference type="GO" id="GO:0030659">
    <property type="term" value="C:cytoplasmic vesicle membrane"/>
    <property type="evidence" value="ECO:0007669"/>
    <property type="project" value="TreeGrafter"/>
</dbReference>
<evidence type="ECO:0000256" key="6">
    <source>
        <dbReference type="SAM" id="MobiDB-lite"/>
    </source>
</evidence>